<name>A0A9W5W7P4_9BACL</name>
<dbReference type="InterPro" id="IPR013830">
    <property type="entry name" value="SGNH_hydro"/>
</dbReference>
<accession>A0A9W5W7P4</accession>
<comment type="caution">
    <text evidence="2">The sequence shown here is derived from an EMBL/GenBank/DDBJ whole genome shotgun (WGS) entry which is preliminary data.</text>
</comment>
<dbReference type="Proteomes" id="UP000053750">
    <property type="component" value="Unassembled WGS sequence"/>
</dbReference>
<protein>
    <recommendedName>
        <fullName evidence="1">SGNH hydrolase-type esterase domain-containing protein</fullName>
    </recommendedName>
</protein>
<dbReference type="EMBL" id="JFHU01000064">
    <property type="protein sequence ID" value="EXX90394.1"/>
    <property type="molecule type" value="Genomic_DNA"/>
</dbReference>
<dbReference type="PANTHER" id="PTHR30383">
    <property type="entry name" value="THIOESTERASE 1/PROTEASE 1/LYSOPHOSPHOLIPASE L1"/>
    <property type="match status" value="1"/>
</dbReference>
<evidence type="ECO:0000259" key="1">
    <source>
        <dbReference type="Pfam" id="PF13472"/>
    </source>
</evidence>
<proteinExistence type="predicted"/>
<evidence type="ECO:0000313" key="3">
    <source>
        <dbReference type="Proteomes" id="UP000053750"/>
    </source>
</evidence>
<dbReference type="InterPro" id="IPR051532">
    <property type="entry name" value="Ester_Hydrolysis_Enzymes"/>
</dbReference>
<evidence type="ECO:0000313" key="2">
    <source>
        <dbReference type="EMBL" id="EXX90394.1"/>
    </source>
</evidence>
<reference evidence="2 3" key="1">
    <citation type="submission" date="2014-02" db="EMBL/GenBank/DDBJ databases">
        <title>Genome sequence of Paenibacillus darwinianus reveals adaptive mechanisms for survival in Antarctic soils.</title>
        <authorList>
            <person name="Dsouza M."/>
            <person name="Taylor M.W."/>
            <person name="Turner S.J."/>
            <person name="Aislabie J."/>
        </authorList>
    </citation>
    <scope>NUCLEOTIDE SEQUENCE [LARGE SCALE GENOMIC DNA]</scope>
    <source>
        <strain evidence="2 3">CE1</strain>
    </source>
</reference>
<sequence length="242" mass="27028">MIRNNKNMNRINLPQLVIVIVILALGVTYESLAAHSTHTGAWQTEIVSIENRYNGRYPEGLVVFTGSSSIAAWKTLAGDMDPLAVLNHGFSGAKVSDVTRYADRIIAPFKPKAVVLFAGTNDINGIPGKSHSADQVVRDVIALFDQVRSRLPSVPIYYISITPTELRWHVWPEAQQANARIQAYCRKHESLHFIDITPNLLNENGAPDTLLYKPDRLHPNKRGYEIWTSVIKPVLLRDLGPN</sequence>
<dbReference type="AlphaFoldDB" id="A0A9W5W7P4"/>
<organism evidence="2 3">
    <name type="scientific">Paenibacillus darwinianus</name>
    <dbReference type="NCBI Taxonomy" id="1380763"/>
    <lineage>
        <taxon>Bacteria</taxon>
        <taxon>Bacillati</taxon>
        <taxon>Bacillota</taxon>
        <taxon>Bacilli</taxon>
        <taxon>Bacillales</taxon>
        <taxon>Paenibacillaceae</taxon>
        <taxon>Paenibacillus</taxon>
    </lineage>
</organism>
<dbReference type="Gene3D" id="3.40.50.1110">
    <property type="entry name" value="SGNH hydrolase"/>
    <property type="match status" value="1"/>
</dbReference>
<dbReference type="InterPro" id="IPR036514">
    <property type="entry name" value="SGNH_hydro_sf"/>
</dbReference>
<dbReference type="SUPFAM" id="SSF52266">
    <property type="entry name" value="SGNH hydrolase"/>
    <property type="match status" value="1"/>
</dbReference>
<dbReference type="Pfam" id="PF13472">
    <property type="entry name" value="Lipase_GDSL_2"/>
    <property type="match status" value="1"/>
</dbReference>
<keyword evidence="3" id="KW-1185">Reference proteome</keyword>
<feature type="domain" description="SGNH hydrolase-type esterase" evidence="1">
    <location>
        <begin position="67"/>
        <end position="226"/>
    </location>
</feature>
<gene>
    <name evidence="2" type="ORF">BG53_13605</name>
</gene>